<evidence type="ECO:0000256" key="1">
    <source>
        <dbReference type="ARBA" id="ARBA00007261"/>
    </source>
</evidence>
<dbReference type="InterPro" id="IPR007863">
    <property type="entry name" value="Peptidase_M16_C"/>
</dbReference>
<dbReference type="InterPro" id="IPR011249">
    <property type="entry name" value="Metalloenz_LuxS/M16"/>
</dbReference>
<dbReference type="PROSITE" id="PS00143">
    <property type="entry name" value="INSULINASE"/>
    <property type="match status" value="1"/>
</dbReference>
<comment type="similarity">
    <text evidence="1 2">Belongs to the peptidase M16 family.</text>
</comment>
<evidence type="ECO:0000313" key="6">
    <source>
        <dbReference type="EMBL" id="KKS47308.1"/>
    </source>
</evidence>
<dbReference type="Pfam" id="PF00675">
    <property type="entry name" value="Peptidase_M16"/>
    <property type="match status" value="1"/>
</dbReference>
<name>A0A0G1CCE1_9BACT</name>
<organism evidence="6 7">
    <name type="scientific">Candidatus Gottesmanbacteria bacterium GW2011_GWA2_42_18</name>
    <dbReference type="NCBI Taxonomy" id="1618442"/>
    <lineage>
        <taxon>Bacteria</taxon>
        <taxon>Candidatus Gottesmaniibacteriota</taxon>
    </lineage>
</organism>
<gene>
    <name evidence="6" type="ORF">UV09_C0006G0017</name>
</gene>
<keyword evidence="6" id="KW-0645">Protease</keyword>
<keyword evidence="6" id="KW-0378">Hydrolase</keyword>
<dbReference type="InterPro" id="IPR001431">
    <property type="entry name" value="Pept_M16_Zn_BS"/>
</dbReference>
<dbReference type="Pfam" id="PF05193">
    <property type="entry name" value="Peptidase_M16_C"/>
    <property type="match status" value="1"/>
</dbReference>
<dbReference type="GO" id="GO:0046872">
    <property type="term" value="F:metal ion binding"/>
    <property type="evidence" value="ECO:0007669"/>
    <property type="project" value="InterPro"/>
</dbReference>
<evidence type="ECO:0000259" key="4">
    <source>
        <dbReference type="Pfam" id="PF00675"/>
    </source>
</evidence>
<accession>A0A0G1CCE1</accession>
<dbReference type="PANTHER" id="PTHR11851">
    <property type="entry name" value="METALLOPROTEASE"/>
    <property type="match status" value="1"/>
</dbReference>
<dbReference type="GO" id="GO:0004222">
    <property type="term" value="F:metalloendopeptidase activity"/>
    <property type="evidence" value="ECO:0007669"/>
    <property type="project" value="InterPro"/>
</dbReference>
<reference evidence="6 7" key="1">
    <citation type="journal article" date="2015" name="Nature">
        <title>rRNA introns, odd ribosomes, and small enigmatic genomes across a large radiation of phyla.</title>
        <authorList>
            <person name="Brown C.T."/>
            <person name="Hug L.A."/>
            <person name="Thomas B.C."/>
            <person name="Sharon I."/>
            <person name="Castelle C.J."/>
            <person name="Singh A."/>
            <person name="Wilkins M.J."/>
            <person name="Williams K.H."/>
            <person name="Banfield J.F."/>
        </authorList>
    </citation>
    <scope>NUCLEOTIDE SEQUENCE [LARGE SCALE GENOMIC DNA]</scope>
</reference>
<dbReference type="Gene3D" id="3.30.830.10">
    <property type="entry name" value="Metalloenzyme, LuxS/M16 peptidase-like"/>
    <property type="match status" value="2"/>
</dbReference>
<feature type="transmembrane region" description="Helical" evidence="3">
    <location>
        <begin position="12"/>
        <end position="33"/>
    </location>
</feature>
<dbReference type="Proteomes" id="UP000034320">
    <property type="component" value="Unassembled WGS sequence"/>
</dbReference>
<dbReference type="SUPFAM" id="SSF63411">
    <property type="entry name" value="LuxS/MPP-like metallohydrolase"/>
    <property type="match status" value="2"/>
</dbReference>
<keyword evidence="3" id="KW-1133">Transmembrane helix</keyword>
<dbReference type="PATRIC" id="fig|1618442.3.peg.349"/>
<evidence type="ECO:0000256" key="3">
    <source>
        <dbReference type="SAM" id="Phobius"/>
    </source>
</evidence>
<evidence type="ECO:0000313" key="7">
    <source>
        <dbReference type="Proteomes" id="UP000034320"/>
    </source>
</evidence>
<dbReference type="EMBL" id="LCDD01000006">
    <property type="protein sequence ID" value="KKS47308.1"/>
    <property type="molecule type" value="Genomic_DNA"/>
</dbReference>
<feature type="domain" description="Peptidase M16 C-terminal" evidence="5">
    <location>
        <begin position="167"/>
        <end position="342"/>
    </location>
</feature>
<evidence type="ECO:0000259" key="5">
    <source>
        <dbReference type="Pfam" id="PF05193"/>
    </source>
</evidence>
<evidence type="ECO:0000256" key="2">
    <source>
        <dbReference type="RuleBase" id="RU004447"/>
    </source>
</evidence>
<keyword evidence="3" id="KW-0812">Transmembrane</keyword>
<keyword evidence="3" id="KW-0472">Membrane</keyword>
<protein>
    <submittedName>
        <fullName evidence="6">Processing protease</fullName>
    </submittedName>
</protein>
<sequence length="421" mass="47438">MDYRKTTLDNGLRLLTIPMPGVASVTMLITVAAGSRFEEKNINGLSHFLEHMAFKGTQKRPTALDIATLIDGIGGEFNAFTSKDHTGYYIKAAQKHLPLLFDVLSDMLLHSKFDPAEIEREKGVIIEEINMYEDMPIRKISDLYENLLYGDTKLGRDIAGIPDVIRSIKREDFIAYLNRFYGPANTIVTVSGGIEGSARELTNKYLGEWQSKKPEQPEKFRDGQKKPALLLRHKDTQQAHLCIGVRGYNLTHPDRYKLGVLTNLLGGGMSSRLFIEVRERRGLAYYIRSANEMYTDVGNFVTQAGVDIKRIDDAIKVILAEFAKIGKEPVKAEELKKAKENLKGKLILDLEDSRNVAGLFATGELLEGKIKTPEEIMKNVDKVTAEEVRETAQNIFKEQTLNLAVIGPYKDEERFEKLLIL</sequence>
<feature type="domain" description="Peptidase M16 N-terminal" evidence="4">
    <location>
        <begin position="20"/>
        <end position="159"/>
    </location>
</feature>
<dbReference type="GO" id="GO:0006508">
    <property type="term" value="P:proteolysis"/>
    <property type="evidence" value="ECO:0007669"/>
    <property type="project" value="UniProtKB-KW"/>
</dbReference>
<dbReference type="AlphaFoldDB" id="A0A0G1CCE1"/>
<proteinExistence type="inferred from homology"/>
<dbReference type="PANTHER" id="PTHR11851:SF49">
    <property type="entry name" value="MITOCHONDRIAL-PROCESSING PEPTIDASE SUBUNIT ALPHA"/>
    <property type="match status" value="1"/>
</dbReference>
<dbReference type="InterPro" id="IPR011765">
    <property type="entry name" value="Pept_M16_N"/>
</dbReference>
<comment type="caution">
    <text evidence="6">The sequence shown here is derived from an EMBL/GenBank/DDBJ whole genome shotgun (WGS) entry which is preliminary data.</text>
</comment>
<dbReference type="InterPro" id="IPR050361">
    <property type="entry name" value="MPP/UQCRC_Complex"/>
</dbReference>